<proteinExistence type="predicted"/>
<accession>A0A150JH11</accession>
<reference evidence="1" key="1">
    <citation type="journal article" date="2016" name="ISME J.">
        <title>Chasing the elusive Euryarchaeota class WSA2: genomes reveal a uniquely fastidious methyl-reducing methanogen.</title>
        <authorList>
            <person name="Nobu M.K."/>
            <person name="Narihiro T."/>
            <person name="Kuroda K."/>
            <person name="Mei R."/>
            <person name="Liu W.T."/>
        </authorList>
    </citation>
    <scope>NUCLEOTIDE SEQUENCE [LARGE SCALE GENOMIC DNA]</scope>
    <source>
        <strain evidence="1">ADurb1213_Bin02801</strain>
    </source>
</reference>
<dbReference type="EMBL" id="LNJE01000019">
    <property type="protein sequence ID" value="KYC56500.1"/>
    <property type="molecule type" value="Genomic_DNA"/>
</dbReference>
<protein>
    <submittedName>
        <fullName evidence="1">Uncharacterized protein</fullName>
    </submittedName>
</protein>
<evidence type="ECO:0000313" key="1">
    <source>
        <dbReference type="EMBL" id="KYC56500.1"/>
    </source>
</evidence>
<gene>
    <name evidence="1" type="ORF">APG09_01367</name>
</gene>
<comment type="caution">
    <text evidence="1">The sequence shown here is derived from an EMBL/GenBank/DDBJ whole genome shotgun (WGS) entry which is preliminary data.</text>
</comment>
<organism evidence="1">
    <name type="scientific">Candidatus Methanofastidiosum methylothiophilum</name>
    <dbReference type="NCBI Taxonomy" id="1705564"/>
    <lineage>
        <taxon>Archaea</taxon>
        <taxon>Methanobacteriati</taxon>
        <taxon>Methanobacteriota</taxon>
        <taxon>Stenosarchaea group</taxon>
        <taxon>Candidatus Methanofastidiosia</taxon>
        <taxon>Candidatus Methanofastidiosales</taxon>
        <taxon>Candidatus Methanofastidiosaceae</taxon>
        <taxon>Candidatus Methanofastidiosum</taxon>
    </lineage>
</organism>
<name>A0A150JH11_9EURY</name>
<sequence length="114" mass="12328">MLKKISIILGFLILISFVGTTSAIADDCVSIILEKDTLKVGGNFFVCPAHAKINQNISTGCVELVAINGNYCIYKAKSSGTIVFENCDSKTTVRILPKETPFDALLNMIGRGRN</sequence>
<dbReference type="AlphaFoldDB" id="A0A150JH11"/>